<dbReference type="InterPro" id="IPR003593">
    <property type="entry name" value="AAA+_ATPase"/>
</dbReference>
<dbReference type="SMART" id="SM00028">
    <property type="entry name" value="TPR"/>
    <property type="match status" value="5"/>
</dbReference>
<dbReference type="PROSITE" id="PS50005">
    <property type="entry name" value="TPR"/>
    <property type="match status" value="1"/>
</dbReference>
<name>A0ABP7WSR5_9ACTN</name>
<keyword evidence="1" id="KW-0802">TPR repeat</keyword>
<proteinExistence type="predicted"/>
<feature type="compositionally biased region" description="Low complexity" evidence="2">
    <location>
        <begin position="698"/>
        <end position="715"/>
    </location>
</feature>
<dbReference type="Pfam" id="PF13424">
    <property type="entry name" value="TPR_12"/>
    <property type="match status" value="1"/>
</dbReference>
<comment type="caution">
    <text evidence="4">The sequence shown here is derived from an EMBL/GenBank/DDBJ whole genome shotgun (WGS) entry which is preliminary data.</text>
</comment>
<organism evidence="4 5">
    <name type="scientific">Actinomadura miaoliensis</name>
    <dbReference type="NCBI Taxonomy" id="430685"/>
    <lineage>
        <taxon>Bacteria</taxon>
        <taxon>Bacillati</taxon>
        <taxon>Actinomycetota</taxon>
        <taxon>Actinomycetes</taxon>
        <taxon>Streptosporangiales</taxon>
        <taxon>Thermomonosporaceae</taxon>
        <taxon>Actinomadura</taxon>
    </lineage>
</organism>
<feature type="domain" description="AAA+ ATPase" evidence="3">
    <location>
        <begin position="61"/>
        <end position="196"/>
    </location>
</feature>
<dbReference type="Pfam" id="PF00931">
    <property type="entry name" value="NB-ARC"/>
    <property type="match status" value="1"/>
</dbReference>
<dbReference type="InterPro" id="IPR002182">
    <property type="entry name" value="NB-ARC"/>
</dbReference>
<dbReference type="EMBL" id="BAAAZG010000052">
    <property type="protein sequence ID" value="GAA4095538.1"/>
    <property type="molecule type" value="Genomic_DNA"/>
</dbReference>
<sequence>MIAGSAVQARTIEGGIHITAGDQTPPLPAPAQLPPPGLFADRRDELETLRRLSEHGEDAQGGSLVVITGPGGVGKTTLALHWLHQLKIDYEGQLFVDMRGFSGGEPLPPAEPLERFLRALGARAESIPVNVDEQAALFRSMTTGRRLIIMLDNVVSAAQVRPLLPGDGPALIVVTTRRRLPGLLVDGASFFDLNPLGMAGALELLTHLIGPERIGAEHEHARSLVRLCGRLPLAVCASGARLAVRRKWPIARMVGELDDEAGRLSRLRTGQGDTGEGEISVTTVFNTSYQALDDERARAYRLLGTHPGPDFDLEAAAALLGREHDRTAELVDGLVDASLLMEQPADRYQFHDLVRLHAQDKSREIDPEAERSAAFTRLADWYLQTAVAADLLLLPGRWRLGTYYQAEQRRDIDDQGRFTERSKALGWLEREQANLVAVAQRAHGLKLHTLTWQICEAMWSLFLHRKYYRVWIQAHELGLTAAEACDDPAAQARMLEGLGMAYLNLQDHAAARDRFQAALELERRADHRIGEASALEGLGIAEQAAGRHAHAVELFTRARDVHAELGRPRGVALMQRHIGQTLSATDRHAEAIDNLTHALQYFTDAKELYHQARTLGCLGRAHLRAGHPDNAAAVLHQALEAARHAQAQHEEANVLRALAEVAAQHDDPATERRHLQEALDIYTALDAPQTEEVRTRLAEIPATPPESESPADPPA</sequence>
<dbReference type="InterPro" id="IPR011990">
    <property type="entry name" value="TPR-like_helical_dom_sf"/>
</dbReference>
<evidence type="ECO:0000259" key="3">
    <source>
        <dbReference type="SMART" id="SM00382"/>
    </source>
</evidence>
<protein>
    <recommendedName>
        <fullName evidence="3">AAA+ ATPase domain-containing protein</fullName>
    </recommendedName>
</protein>
<keyword evidence="5" id="KW-1185">Reference proteome</keyword>
<evidence type="ECO:0000313" key="4">
    <source>
        <dbReference type="EMBL" id="GAA4095538.1"/>
    </source>
</evidence>
<evidence type="ECO:0000256" key="2">
    <source>
        <dbReference type="SAM" id="MobiDB-lite"/>
    </source>
</evidence>
<dbReference type="PANTHER" id="PTHR47691">
    <property type="entry name" value="REGULATOR-RELATED"/>
    <property type="match status" value="1"/>
</dbReference>
<dbReference type="PRINTS" id="PR00364">
    <property type="entry name" value="DISEASERSIST"/>
</dbReference>
<dbReference type="InterPro" id="IPR019734">
    <property type="entry name" value="TPR_rpt"/>
</dbReference>
<evidence type="ECO:0000256" key="1">
    <source>
        <dbReference type="PROSITE-ProRule" id="PRU00339"/>
    </source>
</evidence>
<dbReference type="InterPro" id="IPR027417">
    <property type="entry name" value="P-loop_NTPase"/>
</dbReference>
<dbReference type="PANTHER" id="PTHR47691:SF3">
    <property type="entry name" value="HTH-TYPE TRANSCRIPTIONAL REGULATOR RV0890C-RELATED"/>
    <property type="match status" value="1"/>
</dbReference>
<dbReference type="Gene3D" id="3.40.50.300">
    <property type="entry name" value="P-loop containing nucleotide triphosphate hydrolases"/>
    <property type="match status" value="1"/>
</dbReference>
<feature type="repeat" description="TPR" evidence="1">
    <location>
        <begin position="492"/>
        <end position="525"/>
    </location>
</feature>
<dbReference type="SMART" id="SM00382">
    <property type="entry name" value="AAA"/>
    <property type="match status" value="1"/>
</dbReference>
<gene>
    <name evidence="4" type="ORF">GCM10022214_68350</name>
</gene>
<dbReference type="Proteomes" id="UP001500683">
    <property type="component" value="Unassembled WGS sequence"/>
</dbReference>
<evidence type="ECO:0000313" key="5">
    <source>
        <dbReference type="Proteomes" id="UP001500683"/>
    </source>
</evidence>
<dbReference type="Gene3D" id="1.25.40.10">
    <property type="entry name" value="Tetratricopeptide repeat domain"/>
    <property type="match status" value="2"/>
</dbReference>
<accession>A0ABP7WSR5</accession>
<feature type="region of interest" description="Disordered" evidence="2">
    <location>
        <begin position="688"/>
        <end position="715"/>
    </location>
</feature>
<reference evidence="5" key="1">
    <citation type="journal article" date="2019" name="Int. J. Syst. Evol. Microbiol.">
        <title>The Global Catalogue of Microorganisms (GCM) 10K type strain sequencing project: providing services to taxonomists for standard genome sequencing and annotation.</title>
        <authorList>
            <consortium name="The Broad Institute Genomics Platform"/>
            <consortium name="The Broad Institute Genome Sequencing Center for Infectious Disease"/>
            <person name="Wu L."/>
            <person name="Ma J."/>
        </authorList>
    </citation>
    <scope>NUCLEOTIDE SEQUENCE [LARGE SCALE GENOMIC DNA]</scope>
    <source>
        <strain evidence="5">JCM 16702</strain>
    </source>
</reference>
<dbReference type="RefSeq" id="WP_344955866.1">
    <property type="nucleotide sequence ID" value="NZ_BAAAZG010000052.1"/>
</dbReference>
<dbReference type="SUPFAM" id="SSF52540">
    <property type="entry name" value="P-loop containing nucleoside triphosphate hydrolases"/>
    <property type="match status" value="1"/>
</dbReference>
<dbReference type="SUPFAM" id="SSF48452">
    <property type="entry name" value="TPR-like"/>
    <property type="match status" value="2"/>
</dbReference>